<organism evidence="6 7">
    <name type="scientific">Alicyclobacillus fastidiosus</name>
    <dbReference type="NCBI Taxonomy" id="392011"/>
    <lineage>
        <taxon>Bacteria</taxon>
        <taxon>Bacillati</taxon>
        <taxon>Bacillota</taxon>
        <taxon>Bacilli</taxon>
        <taxon>Bacillales</taxon>
        <taxon>Alicyclobacillaceae</taxon>
        <taxon>Alicyclobacillus</taxon>
    </lineage>
</organism>
<accession>A0ABY6ZFJ7</accession>
<reference evidence="6" key="1">
    <citation type="submission" date="2022-08" db="EMBL/GenBank/DDBJ databases">
        <title>Alicyclobacillus fastidiosus DSM 17978, complete genome.</title>
        <authorList>
            <person name="Wang Q."/>
            <person name="Cai R."/>
            <person name="Wang Z."/>
        </authorList>
    </citation>
    <scope>NUCLEOTIDE SEQUENCE</scope>
    <source>
        <strain evidence="6">DSM 17978</strain>
    </source>
</reference>
<dbReference type="Proteomes" id="UP001164761">
    <property type="component" value="Chromosome"/>
</dbReference>
<evidence type="ECO:0000256" key="1">
    <source>
        <dbReference type="ARBA" id="ARBA00004127"/>
    </source>
</evidence>
<dbReference type="PANTHER" id="PTHR31851">
    <property type="entry name" value="FE(2+)/MN(2+) TRANSPORTER PCL1"/>
    <property type="match status" value="1"/>
</dbReference>
<protein>
    <submittedName>
        <fullName evidence="6">VIT1/CCC1 transporter family protein</fullName>
    </submittedName>
</protein>
<dbReference type="InterPro" id="IPR008217">
    <property type="entry name" value="Ccc1_fam"/>
</dbReference>
<sequence length="378" mass="41327">MSRYLEKTLRENLRRELQAAKLYEAAAARETDSRRREILLKLADVEYRHAALWKDKLAELGAGTEAVAVKVDEVPASRDLTHLLGEIERIEQGNDAWYQSQRNVIDDPEYIAIYDQIDEDEKLHADIAAQFGEPETGSPKPRLKGLWNSERWHKNQTSGWLGDAIYGVNDGLGALFGIIAGVAGYTSQDQTILVSGLFGALASTLSMGAGAWLATKSENELMEAELHAERMEIEEDPEHEMEELALIYELKGFAADEAAQIAAQIASDKEQFLTTMAQEELGIHETSRGNPWRSALFGGVSTLVGAVIPLIPFFFMSGAPALVVAAIVSILAHFVVGALKSRMTVRGWWISGLEMTLVGVIVGGASYSLGELGRALIG</sequence>
<feature type="transmembrane region" description="Helical" evidence="5">
    <location>
        <begin position="348"/>
        <end position="369"/>
    </location>
</feature>
<keyword evidence="2 5" id="KW-0812">Transmembrane</keyword>
<dbReference type="SUPFAM" id="SSF47240">
    <property type="entry name" value="Ferritin-like"/>
    <property type="match status" value="1"/>
</dbReference>
<evidence type="ECO:0000256" key="3">
    <source>
        <dbReference type="ARBA" id="ARBA00022989"/>
    </source>
</evidence>
<dbReference type="InterPro" id="IPR009078">
    <property type="entry name" value="Ferritin-like_SF"/>
</dbReference>
<evidence type="ECO:0000256" key="2">
    <source>
        <dbReference type="ARBA" id="ARBA00022692"/>
    </source>
</evidence>
<dbReference type="Pfam" id="PF01988">
    <property type="entry name" value="VIT1"/>
    <property type="match status" value="1"/>
</dbReference>
<dbReference type="EMBL" id="CP104067">
    <property type="protein sequence ID" value="WAH41678.1"/>
    <property type="molecule type" value="Genomic_DNA"/>
</dbReference>
<evidence type="ECO:0000256" key="4">
    <source>
        <dbReference type="ARBA" id="ARBA00023136"/>
    </source>
</evidence>
<keyword evidence="7" id="KW-1185">Reference proteome</keyword>
<keyword evidence="3 5" id="KW-1133">Transmembrane helix</keyword>
<name>A0ABY6ZFJ7_9BACL</name>
<dbReference type="Gene3D" id="1.20.5.420">
    <property type="entry name" value="Immunoglobulin FC, subunit C"/>
    <property type="match status" value="1"/>
</dbReference>
<feature type="transmembrane region" description="Helical" evidence="5">
    <location>
        <begin position="164"/>
        <end position="186"/>
    </location>
</feature>
<proteinExistence type="predicted"/>
<evidence type="ECO:0000313" key="6">
    <source>
        <dbReference type="EMBL" id="WAH41678.1"/>
    </source>
</evidence>
<comment type="subcellular location">
    <subcellularLocation>
        <location evidence="1">Endomembrane system</location>
        <topology evidence="1">Multi-pass membrane protein</topology>
    </subcellularLocation>
</comment>
<feature type="transmembrane region" description="Helical" evidence="5">
    <location>
        <begin position="192"/>
        <end position="214"/>
    </location>
</feature>
<dbReference type="RefSeq" id="WP_268005586.1">
    <property type="nucleotide sequence ID" value="NZ_BSUT01000001.1"/>
</dbReference>
<feature type="transmembrane region" description="Helical" evidence="5">
    <location>
        <begin position="321"/>
        <end position="339"/>
    </location>
</feature>
<feature type="transmembrane region" description="Helical" evidence="5">
    <location>
        <begin position="295"/>
        <end position="315"/>
    </location>
</feature>
<keyword evidence="4 5" id="KW-0472">Membrane</keyword>
<evidence type="ECO:0000256" key="5">
    <source>
        <dbReference type="SAM" id="Phobius"/>
    </source>
</evidence>
<evidence type="ECO:0000313" key="7">
    <source>
        <dbReference type="Proteomes" id="UP001164761"/>
    </source>
</evidence>
<gene>
    <name evidence="6" type="ORF">NZD89_26295</name>
</gene>